<dbReference type="Pfam" id="PF13416">
    <property type="entry name" value="SBP_bac_8"/>
    <property type="match status" value="1"/>
</dbReference>
<evidence type="ECO:0000256" key="1">
    <source>
        <dbReference type="ARBA" id="ARBA00004418"/>
    </source>
</evidence>
<dbReference type="KEGG" id="sgp:SpiGrapes_2276"/>
<feature type="signal peptide" evidence="3">
    <location>
        <begin position="1"/>
        <end position="20"/>
    </location>
</feature>
<evidence type="ECO:0000256" key="2">
    <source>
        <dbReference type="ARBA" id="ARBA00008520"/>
    </source>
</evidence>
<dbReference type="RefSeq" id="WP_014270893.1">
    <property type="nucleotide sequence ID" value="NC_016633.1"/>
</dbReference>
<dbReference type="EMBL" id="CP003155">
    <property type="protein sequence ID" value="AEV30052.1"/>
    <property type="molecule type" value="Genomic_DNA"/>
</dbReference>
<evidence type="ECO:0000313" key="4">
    <source>
        <dbReference type="EMBL" id="AEV30052.1"/>
    </source>
</evidence>
<protein>
    <submittedName>
        <fullName evidence="4">ABC-type sugar transport system, periplasmic component</fullName>
    </submittedName>
</protein>
<dbReference type="InterPro" id="IPR050490">
    <property type="entry name" value="Bact_solute-bd_prot1"/>
</dbReference>
<keyword evidence="5" id="KW-1185">Reference proteome</keyword>
<organism evidence="4 5">
    <name type="scientific">Sphaerochaeta pleomorpha (strain ATCC BAA-1885 / DSM 22778 / Grapes)</name>
    <dbReference type="NCBI Taxonomy" id="158190"/>
    <lineage>
        <taxon>Bacteria</taxon>
        <taxon>Pseudomonadati</taxon>
        <taxon>Spirochaetota</taxon>
        <taxon>Spirochaetia</taxon>
        <taxon>Spirochaetales</taxon>
        <taxon>Sphaerochaetaceae</taxon>
        <taxon>Sphaerochaeta</taxon>
    </lineage>
</organism>
<dbReference type="SUPFAM" id="SSF53850">
    <property type="entry name" value="Periplasmic binding protein-like II"/>
    <property type="match status" value="1"/>
</dbReference>
<comment type="similarity">
    <text evidence="2">Belongs to the bacterial solute-binding protein 1 family.</text>
</comment>
<comment type="subcellular location">
    <subcellularLocation>
        <location evidence="1">Periplasm</location>
    </subcellularLocation>
</comment>
<sequence length="426" mass="46716">MKKKALSLLLVLVMATCLFAGGATETATSDETPITIWAWDPNFNISIMQEAISRYQATHPDAKFQIVEIAKADLEQKLHTTLAAKTKTGLPDIVLIEDYNAQKYLTSYPGQFADLTKSFDYSKFIKSKTDIGVVGGKNYSVPFDSGVTGFFYRTDLLSKAGYSAADLTNITWSRFCEIAADYHKKTGRYLFANGKSDGGLMRVMLQSAGQWYFDKDGKPNLVNNAAIREAVQLYKRFIDEDLAYPTNGWNDWVGALYTSDAASISSGVWIVGSIKAGKDQSGLWAVAPIPRLSGTSSVNASNLGGSSWYILQNGPKRAAAIAFMNEIYGADKEFYQTILLNNGAIGSYTPAFEGDAFAKKDAFFGNYPIYADLSKWAEMIPMVNIGQYTYEADAAIMANMEAYYAGKATLDQTLQAAEAQLKNSIQ</sequence>
<dbReference type="PANTHER" id="PTHR43649:SF32">
    <property type="entry name" value="SUGAR BINDING SECRETED PROTEIN"/>
    <property type="match status" value="1"/>
</dbReference>
<evidence type="ECO:0000313" key="5">
    <source>
        <dbReference type="Proteomes" id="UP000005632"/>
    </source>
</evidence>
<dbReference type="HOGENOM" id="CLU_031285_2_4_12"/>
<evidence type="ECO:0000256" key="3">
    <source>
        <dbReference type="SAM" id="SignalP"/>
    </source>
</evidence>
<dbReference type="AlphaFoldDB" id="G8QSC2"/>
<dbReference type="eggNOG" id="COG1653">
    <property type="taxonomic scope" value="Bacteria"/>
</dbReference>
<accession>G8QSC2</accession>
<dbReference type="STRING" id="158190.SpiGrapes_2276"/>
<keyword evidence="4" id="KW-0762">Sugar transport</keyword>
<feature type="chain" id="PRO_5003513857" evidence="3">
    <location>
        <begin position="21"/>
        <end position="426"/>
    </location>
</feature>
<dbReference type="PANTHER" id="PTHR43649">
    <property type="entry name" value="ARABINOSE-BINDING PROTEIN-RELATED"/>
    <property type="match status" value="1"/>
</dbReference>
<gene>
    <name evidence="4" type="ordered locus">SpiGrapes_2276</name>
</gene>
<dbReference type="OrthoDB" id="9768630at2"/>
<name>G8QSC2_SPHPG</name>
<keyword evidence="3" id="KW-0732">Signal</keyword>
<reference evidence="4 5" key="1">
    <citation type="submission" date="2011-11" db="EMBL/GenBank/DDBJ databases">
        <title>Complete sequence of Spirochaeta sp. grapes.</title>
        <authorList>
            <consortium name="US DOE Joint Genome Institute"/>
            <person name="Lucas S."/>
            <person name="Han J."/>
            <person name="Lapidus A."/>
            <person name="Cheng J.-F."/>
            <person name="Goodwin L."/>
            <person name="Pitluck S."/>
            <person name="Peters L."/>
            <person name="Ovchinnikova G."/>
            <person name="Munk A.C."/>
            <person name="Detter J.C."/>
            <person name="Han C."/>
            <person name="Tapia R."/>
            <person name="Land M."/>
            <person name="Hauser L."/>
            <person name="Kyrpides N."/>
            <person name="Ivanova N."/>
            <person name="Pagani I."/>
            <person name="Ritalahtilisa K."/>
            <person name="Loeffler F."/>
            <person name="Woyke T."/>
        </authorList>
    </citation>
    <scope>NUCLEOTIDE SEQUENCE [LARGE SCALE GENOMIC DNA]</scope>
    <source>
        <strain evidence="5">ATCC BAA-1885 / DSM 22778 / Grapes</strain>
    </source>
</reference>
<proteinExistence type="inferred from homology"/>
<dbReference type="Gene3D" id="3.40.190.10">
    <property type="entry name" value="Periplasmic binding protein-like II"/>
    <property type="match status" value="1"/>
</dbReference>
<dbReference type="GO" id="GO:0042597">
    <property type="term" value="C:periplasmic space"/>
    <property type="evidence" value="ECO:0007669"/>
    <property type="project" value="UniProtKB-SubCell"/>
</dbReference>
<dbReference type="InterPro" id="IPR006059">
    <property type="entry name" value="SBP"/>
</dbReference>
<dbReference type="Proteomes" id="UP000005632">
    <property type="component" value="Chromosome"/>
</dbReference>
<keyword evidence="4" id="KW-0813">Transport</keyword>